<comment type="caution">
    <text evidence="1">The sequence shown here is derived from an EMBL/GenBank/DDBJ whole genome shotgun (WGS) entry which is preliminary data.</text>
</comment>
<proteinExistence type="predicted"/>
<dbReference type="Proteomes" id="UP000580250">
    <property type="component" value="Unassembled WGS sequence"/>
</dbReference>
<evidence type="ECO:0000313" key="1">
    <source>
        <dbReference type="EMBL" id="CAD2170449.1"/>
    </source>
</evidence>
<dbReference type="EMBL" id="CAJEWN010000168">
    <property type="protein sequence ID" value="CAD2170449.1"/>
    <property type="molecule type" value="Genomic_DNA"/>
</dbReference>
<dbReference type="AlphaFoldDB" id="A0A6V7V6A2"/>
<organism evidence="1 2">
    <name type="scientific">Meloidogyne enterolobii</name>
    <name type="common">Root-knot nematode worm</name>
    <name type="synonym">Meloidogyne mayaguensis</name>
    <dbReference type="NCBI Taxonomy" id="390850"/>
    <lineage>
        <taxon>Eukaryota</taxon>
        <taxon>Metazoa</taxon>
        <taxon>Ecdysozoa</taxon>
        <taxon>Nematoda</taxon>
        <taxon>Chromadorea</taxon>
        <taxon>Rhabditida</taxon>
        <taxon>Tylenchina</taxon>
        <taxon>Tylenchomorpha</taxon>
        <taxon>Tylenchoidea</taxon>
        <taxon>Meloidogynidae</taxon>
        <taxon>Meloidogyninae</taxon>
        <taxon>Meloidogyne</taxon>
    </lineage>
</organism>
<accession>A0A6V7V6A2</accession>
<sequence>MSELVAVEDCLLLQFFSIEYAFFTRELVVGFCSSSTPTTSISESEDIKKIKKYGYKIKENEKSIKKKKTYKTKDITLNLEGGRFNRKGRSNRDSRFIFQYSSRGSV</sequence>
<protein>
    <submittedName>
        <fullName evidence="1">Uncharacterized protein</fullName>
    </submittedName>
</protein>
<gene>
    <name evidence="1" type="ORF">MENT_LOCUS21856</name>
</gene>
<reference evidence="1 2" key="1">
    <citation type="submission" date="2020-08" db="EMBL/GenBank/DDBJ databases">
        <authorList>
            <person name="Koutsovoulos G."/>
            <person name="Danchin GJ E."/>
        </authorList>
    </citation>
    <scope>NUCLEOTIDE SEQUENCE [LARGE SCALE GENOMIC DNA]</scope>
</reference>
<evidence type="ECO:0000313" key="2">
    <source>
        <dbReference type="Proteomes" id="UP000580250"/>
    </source>
</evidence>
<name>A0A6V7V6A2_MELEN</name>